<dbReference type="InterPro" id="IPR056147">
    <property type="entry name" value="NQRA_N"/>
</dbReference>
<keyword evidence="1 8" id="KW-0813">Transport</keyword>
<dbReference type="EC" id="7.2.1.1" evidence="8"/>
<dbReference type="Pfam" id="PF05896">
    <property type="entry name" value="NQRA_N"/>
    <property type="match status" value="1"/>
</dbReference>
<accession>A0A3R5UXW7</accession>
<dbReference type="HAMAP" id="MF_00425">
    <property type="entry name" value="NqrA"/>
    <property type="match status" value="1"/>
</dbReference>
<proteinExistence type="inferred from homology"/>
<dbReference type="InterPro" id="IPR022615">
    <property type="entry name" value="NqrA_C_domain"/>
</dbReference>
<feature type="domain" description="NqrA second alpha/beta" evidence="11">
    <location>
        <begin position="115"/>
        <end position="259"/>
    </location>
</feature>
<dbReference type="GO" id="GO:0006814">
    <property type="term" value="P:sodium ion transport"/>
    <property type="evidence" value="ECO:0007669"/>
    <property type="project" value="UniProtKB-UniRule"/>
</dbReference>
<dbReference type="PANTHER" id="PTHR37839">
    <property type="entry name" value="NA(+)-TRANSLOCATING NADH-QUINONE REDUCTASE SUBUNIT A"/>
    <property type="match status" value="1"/>
</dbReference>
<keyword evidence="2 8" id="KW-1278">Translocase</keyword>
<reference evidence="12 13" key="1">
    <citation type="submission" date="2019-01" db="EMBL/GenBank/DDBJ databases">
        <title>Whole Genome of Ornithobacterium rhinotracheale FARPER-174b.</title>
        <authorList>
            <person name="Tataje-Lavanda L.A."/>
            <person name="Montalvan A."/>
            <person name="Montesinos R."/>
            <person name="Zimic M."/>
            <person name="Fernandez-Sanchez M."/>
            <person name="Fernandez-Diaz M."/>
        </authorList>
    </citation>
    <scope>NUCLEOTIDE SEQUENCE [LARGE SCALE GENOMIC DNA]</scope>
    <source>
        <strain evidence="12 13">FARPER-174b</strain>
    </source>
</reference>
<evidence type="ECO:0000259" key="11">
    <source>
        <dbReference type="Pfam" id="PF24836"/>
    </source>
</evidence>
<keyword evidence="6 8" id="KW-0830">Ubiquinone</keyword>
<comment type="subunit">
    <text evidence="8">Composed of six subunits; NqrA, NqrB, NqrC, NqrD, NqrE and NqrF.</text>
</comment>
<feature type="domain" description="NqrA N-terminal barrel-sandwich hybrid" evidence="9">
    <location>
        <begin position="5"/>
        <end position="97"/>
    </location>
</feature>
<dbReference type="InterPro" id="IPR008703">
    <property type="entry name" value="NqrA"/>
</dbReference>
<feature type="domain" description="Na(+)-translocating NADH-quinone reductase subunit A C-terminal" evidence="10">
    <location>
        <begin position="265"/>
        <end position="314"/>
    </location>
</feature>
<organism evidence="12 13">
    <name type="scientific">Ornithobacterium rhinotracheale</name>
    <dbReference type="NCBI Taxonomy" id="28251"/>
    <lineage>
        <taxon>Bacteria</taxon>
        <taxon>Pseudomonadati</taxon>
        <taxon>Bacteroidota</taxon>
        <taxon>Flavobacteriia</taxon>
        <taxon>Flavobacteriales</taxon>
        <taxon>Weeksellaceae</taxon>
        <taxon>Ornithobacterium</taxon>
    </lineage>
</organism>
<evidence type="ECO:0000256" key="6">
    <source>
        <dbReference type="ARBA" id="ARBA00023075"/>
    </source>
</evidence>
<evidence type="ECO:0000259" key="10">
    <source>
        <dbReference type="Pfam" id="PF11973"/>
    </source>
</evidence>
<evidence type="ECO:0000313" key="13">
    <source>
        <dbReference type="Proteomes" id="UP000287701"/>
    </source>
</evidence>
<dbReference type="Proteomes" id="UP000287701">
    <property type="component" value="Chromosome"/>
</dbReference>
<dbReference type="RefSeq" id="WP_128501459.1">
    <property type="nucleotide sequence ID" value="NZ_CP035107.1"/>
</dbReference>
<evidence type="ECO:0000256" key="1">
    <source>
        <dbReference type="ARBA" id="ARBA00022448"/>
    </source>
</evidence>
<comment type="catalytic activity">
    <reaction evidence="8">
        <text>a ubiquinone + n Na(+)(in) + NADH + H(+) = a ubiquinol + n Na(+)(out) + NAD(+)</text>
        <dbReference type="Rhea" id="RHEA:47748"/>
        <dbReference type="Rhea" id="RHEA-COMP:9565"/>
        <dbReference type="Rhea" id="RHEA-COMP:9566"/>
        <dbReference type="ChEBI" id="CHEBI:15378"/>
        <dbReference type="ChEBI" id="CHEBI:16389"/>
        <dbReference type="ChEBI" id="CHEBI:17976"/>
        <dbReference type="ChEBI" id="CHEBI:29101"/>
        <dbReference type="ChEBI" id="CHEBI:57540"/>
        <dbReference type="ChEBI" id="CHEBI:57945"/>
        <dbReference type="EC" id="7.2.1.1"/>
    </reaction>
</comment>
<dbReference type="InterPro" id="IPR056148">
    <property type="entry name" value="NQRA_2nd"/>
</dbReference>
<dbReference type="Pfam" id="PF11973">
    <property type="entry name" value="NQRA_SLBB"/>
    <property type="match status" value="1"/>
</dbReference>
<evidence type="ECO:0000256" key="2">
    <source>
        <dbReference type="ARBA" id="ARBA00022967"/>
    </source>
</evidence>
<comment type="similarity">
    <text evidence="8">Belongs to the NqrA family.</text>
</comment>
<dbReference type="GO" id="GO:0016655">
    <property type="term" value="F:oxidoreductase activity, acting on NAD(P)H, quinone or similar compound as acceptor"/>
    <property type="evidence" value="ECO:0007669"/>
    <property type="project" value="UniProtKB-UniRule"/>
</dbReference>
<keyword evidence="5 8" id="KW-0406">Ion transport</keyword>
<dbReference type="NCBIfam" id="TIGR01936">
    <property type="entry name" value="nqrA"/>
    <property type="match status" value="1"/>
</dbReference>
<evidence type="ECO:0000256" key="4">
    <source>
        <dbReference type="ARBA" id="ARBA00023053"/>
    </source>
</evidence>
<keyword evidence="4 8" id="KW-0915">Sodium</keyword>
<name>A0A3R5UXW7_ORNRH</name>
<dbReference type="NCBIfam" id="NF003761">
    <property type="entry name" value="PRK05352.1-4"/>
    <property type="match status" value="1"/>
</dbReference>
<sequence length="451" mass="49470">MSKDIRISKGLDIKLVGEADKIVSEAAESKEYAIVPDDFHGVIPRLIKREGDSVKAGEGVFHSKTNEKILFPSPVSGTVKEVRRGAKRKILAIVIAPDGANTSLEFAPLDLSKATAEEVKQRLLEGGCWPFVKQRPYDVIANPEDTPKAIFISGYNSAPLAPDADFLVEGKERELQAAIDALGKLTSGKVHLTIGKDSGASVFAKLKGVELHKAYGPHPVGNVSTQIAKVDPINKGERIWVVKPEDLVVIGEFLLTGKLNLTKLIAVNGGQVENPKYVRTKVGAQLEDVLAQVSIKGDNNRIIKGNPISGEKATAQDYVGAYTNQVVILEEGNDYDFFGWALPRANKFSVLRANMFSFLSPNKKYNLTTNTNGEQRAFVLTGEYEKVFPLDIYPMQLLKSCLYKDLDEMEALGIYEVAPEDFALTEFICVSKIPHQQIIREGLDVMNKEVG</sequence>
<evidence type="ECO:0000259" key="9">
    <source>
        <dbReference type="Pfam" id="PF05896"/>
    </source>
</evidence>
<evidence type="ECO:0000256" key="3">
    <source>
        <dbReference type="ARBA" id="ARBA00023027"/>
    </source>
</evidence>
<protein>
    <recommendedName>
        <fullName evidence="8">Na(+)-translocating NADH-quinone reductase subunit A</fullName>
        <shortName evidence="8">Na(+)-NQR subunit A</shortName>
        <shortName evidence="8">Na(+)-translocating NQR subunit A</shortName>
        <ecNumber evidence="8">7.2.1.1</ecNumber>
    </recommendedName>
    <alternativeName>
        <fullName evidence="8">NQR complex subunit A</fullName>
    </alternativeName>
    <alternativeName>
        <fullName evidence="8">NQR-1 subunit A</fullName>
    </alternativeName>
</protein>
<gene>
    <name evidence="8" type="primary">nqrA</name>
    <name evidence="12" type="ORF">EQP59_06465</name>
</gene>
<dbReference type="OrthoDB" id="9774536at2"/>
<dbReference type="Pfam" id="PF24836">
    <property type="entry name" value="NQRA_2nd"/>
    <property type="match status" value="1"/>
</dbReference>
<evidence type="ECO:0000256" key="7">
    <source>
        <dbReference type="ARBA" id="ARBA00023201"/>
    </source>
</evidence>
<keyword evidence="3 8" id="KW-0520">NAD</keyword>
<keyword evidence="7 8" id="KW-0739">Sodium transport</keyword>
<dbReference type="AlphaFoldDB" id="A0A3R5UXW7"/>
<evidence type="ECO:0000313" key="12">
    <source>
        <dbReference type="EMBL" id="QAR31004.1"/>
    </source>
</evidence>
<evidence type="ECO:0000256" key="8">
    <source>
        <dbReference type="HAMAP-Rule" id="MF_00425"/>
    </source>
</evidence>
<comment type="function">
    <text evidence="8">NQR complex catalyzes the reduction of ubiquinone-1 to ubiquinol by two successive reactions, coupled with the transport of Na(+) ions from the cytoplasm to the periplasm. NqrA to NqrE are probably involved in the second step, the conversion of ubisemiquinone to ubiquinol.</text>
</comment>
<dbReference type="PANTHER" id="PTHR37839:SF1">
    <property type="entry name" value="NA(+)-TRANSLOCATING NADH-QUINONE REDUCTASE SUBUNIT A"/>
    <property type="match status" value="1"/>
</dbReference>
<dbReference type="EMBL" id="CP035107">
    <property type="protein sequence ID" value="QAR31004.1"/>
    <property type="molecule type" value="Genomic_DNA"/>
</dbReference>
<evidence type="ECO:0000256" key="5">
    <source>
        <dbReference type="ARBA" id="ARBA00023065"/>
    </source>
</evidence>